<dbReference type="AlphaFoldDB" id="A0A2P2NX20"/>
<protein>
    <submittedName>
        <fullName evidence="1">Uncharacterized protein</fullName>
    </submittedName>
</protein>
<name>A0A2P2NX20_RHIMU</name>
<proteinExistence type="predicted"/>
<sequence>MIARYLHQICEVRMQQLYCGYRHPQQRQFKSNLAKINQCRIQNIENRNANWKFTDTLQVGEEEKKFPKIQSPGPQNHQH</sequence>
<organism evidence="1">
    <name type="scientific">Rhizophora mucronata</name>
    <name type="common">Asiatic mangrove</name>
    <dbReference type="NCBI Taxonomy" id="61149"/>
    <lineage>
        <taxon>Eukaryota</taxon>
        <taxon>Viridiplantae</taxon>
        <taxon>Streptophyta</taxon>
        <taxon>Embryophyta</taxon>
        <taxon>Tracheophyta</taxon>
        <taxon>Spermatophyta</taxon>
        <taxon>Magnoliopsida</taxon>
        <taxon>eudicotyledons</taxon>
        <taxon>Gunneridae</taxon>
        <taxon>Pentapetalae</taxon>
        <taxon>rosids</taxon>
        <taxon>fabids</taxon>
        <taxon>Malpighiales</taxon>
        <taxon>Rhizophoraceae</taxon>
        <taxon>Rhizophora</taxon>
    </lineage>
</organism>
<accession>A0A2P2NX20</accession>
<evidence type="ECO:0000313" key="1">
    <source>
        <dbReference type="EMBL" id="MBX47022.1"/>
    </source>
</evidence>
<dbReference type="EMBL" id="GGEC01066538">
    <property type="protein sequence ID" value="MBX47022.1"/>
    <property type="molecule type" value="Transcribed_RNA"/>
</dbReference>
<reference evidence="1" key="1">
    <citation type="submission" date="2018-02" db="EMBL/GenBank/DDBJ databases">
        <title>Rhizophora mucronata_Transcriptome.</title>
        <authorList>
            <person name="Meera S.P."/>
            <person name="Sreeshan A."/>
            <person name="Augustine A."/>
        </authorList>
    </citation>
    <scope>NUCLEOTIDE SEQUENCE</scope>
    <source>
        <tissue evidence="1">Leaf</tissue>
    </source>
</reference>